<dbReference type="OMA" id="MERANMD"/>
<evidence type="ECO:0000256" key="2">
    <source>
        <dbReference type="ARBA" id="ARBA00006349"/>
    </source>
</evidence>
<dbReference type="Gene3D" id="1.20.5.430">
    <property type="match status" value="1"/>
</dbReference>
<evidence type="ECO:0000313" key="8">
    <source>
        <dbReference type="Ensembl" id="ENSHCOP00000004681.1"/>
    </source>
</evidence>
<proteinExistence type="inferred from homology"/>
<evidence type="ECO:0000256" key="7">
    <source>
        <dbReference type="SAM" id="MobiDB-lite"/>
    </source>
</evidence>
<organism evidence="8 9">
    <name type="scientific">Hippocampus comes</name>
    <name type="common">Tiger tail seahorse</name>
    <dbReference type="NCBI Taxonomy" id="109280"/>
    <lineage>
        <taxon>Eukaryota</taxon>
        <taxon>Metazoa</taxon>
        <taxon>Chordata</taxon>
        <taxon>Craniata</taxon>
        <taxon>Vertebrata</taxon>
        <taxon>Euteleostomi</taxon>
        <taxon>Actinopterygii</taxon>
        <taxon>Neopterygii</taxon>
        <taxon>Teleostei</taxon>
        <taxon>Neoteleostei</taxon>
        <taxon>Acanthomorphata</taxon>
        <taxon>Syngnathiaria</taxon>
        <taxon>Syngnathiformes</taxon>
        <taxon>Syngnathoidei</taxon>
        <taxon>Syngnathidae</taxon>
        <taxon>Hippocampus</taxon>
    </lineage>
</organism>
<protein>
    <recommendedName>
        <fullName evidence="6">Heat shock factor-binding protein 1</fullName>
    </recommendedName>
</protein>
<dbReference type="PANTHER" id="PTHR19424:SF0">
    <property type="entry name" value="HEAT SHOCK FACTOR BINDING PROTEIN 1"/>
    <property type="match status" value="1"/>
</dbReference>
<dbReference type="FunFam" id="1.20.5.430:FF:000002">
    <property type="entry name" value="Heat shock factor-binding protein 1"/>
    <property type="match status" value="1"/>
</dbReference>
<keyword evidence="9" id="KW-1185">Reference proteome</keyword>
<dbReference type="GO" id="GO:0005829">
    <property type="term" value="C:cytosol"/>
    <property type="evidence" value="ECO:0007669"/>
    <property type="project" value="TreeGrafter"/>
</dbReference>
<comment type="subunit">
    <text evidence="5">Homohexamer. Associates with heptad repeats of HSF1 trimers and probably also HSF1 monomers, and with HSP70. Association with HSF1 trimers and HSP70 coincides with attenuation of heat shock response and the conversion of HSF1 trimer to monomer.</text>
</comment>
<keyword evidence="3" id="KW-0539">Nucleus</keyword>
<accession>A0A3Q2XWD7</accession>
<dbReference type="STRING" id="109280.ENSHCOP00000004681"/>
<evidence type="ECO:0000256" key="5">
    <source>
        <dbReference type="ARBA" id="ARBA00038772"/>
    </source>
</evidence>
<dbReference type="Ensembl" id="ENSHCOT00000006653.1">
    <property type="protein sequence ID" value="ENSHCOP00000004681.1"/>
    <property type="gene ID" value="ENSHCOG00000006165.1"/>
</dbReference>
<dbReference type="GO" id="GO:0070370">
    <property type="term" value="P:cellular heat acclimation"/>
    <property type="evidence" value="ECO:0007669"/>
    <property type="project" value="TreeGrafter"/>
</dbReference>
<dbReference type="GO" id="GO:0005634">
    <property type="term" value="C:nucleus"/>
    <property type="evidence" value="ECO:0007669"/>
    <property type="project" value="UniProtKB-SubCell"/>
</dbReference>
<comment type="similarity">
    <text evidence="2">Belongs to the HSBP1 family.</text>
</comment>
<reference evidence="8" key="2">
    <citation type="submission" date="2025-09" db="UniProtKB">
        <authorList>
            <consortium name="Ensembl"/>
        </authorList>
    </citation>
    <scope>IDENTIFICATION</scope>
</reference>
<dbReference type="GO" id="GO:0003714">
    <property type="term" value="F:transcription corepressor activity"/>
    <property type="evidence" value="ECO:0007669"/>
    <property type="project" value="InterPro"/>
</dbReference>
<dbReference type="Pfam" id="PF06825">
    <property type="entry name" value="HSBP1"/>
    <property type="match status" value="1"/>
</dbReference>
<reference evidence="8" key="1">
    <citation type="submission" date="2025-08" db="UniProtKB">
        <authorList>
            <consortium name="Ensembl"/>
        </authorList>
    </citation>
    <scope>IDENTIFICATION</scope>
</reference>
<dbReference type="GO" id="GO:0007417">
    <property type="term" value="P:central nervous system development"/>
    <property type="evidence" value="ECO:0007669"/>
    <property type="project" value="Ensembl"/>
</dbReference>
<dbReference type="PANTHER" id="PTHR19424">
    <property type="entry name" value="HEAT SHOCK FACTOR BINDING PROTEIN 1"/>
    <property type="match status" value="1"/>
</dbReference>
<evidence type="ECO:0000313" key="9">
    <source>
        <dbReference type="Proteomes" id="UP000264820"/>
    </source>
</evidence>
<dbReference type="GO" id="GO:0014029">
    <property type="term" value="P:neural crest formation"/>
    <property type="evidence" value="ECO:0007669"/>
    <property type="project" value="Ensembl"/>
</dbReference>
<evidence type="ECO:0000256" key="1">
    <source>
        <dbReference type="ARBA" id="ARBA00004123"/>
    </source>
</evidence>
<name>A0A3Q2XWD7_HIPCM</name>
<evidence type="ECO:0000256" key="4">
    <source>
        <dbReference type="ARBA" id="ARBA00037689"/>
    </source>
</evidence>
<dbReference type="InterPro" id="IPR009643">
    <property type="entry name" value="HS1-bd"/>
</dbReference>
<comment type="subcellular location">
    <subcellularLocation>
        <location evidence="1">Nucleus</location>
    </subcellularLocation>
</comment>
<evidence type="ECO:0000256" key="3">
    <source>
        <dbReference type="ARBA" id="ARBA00023242"/>
    </source>
</evidence>
<dbReference type="AlphaFoldDB" id="A0A3Q2XWD7"/>
<dbReference type="GeneTree" id="ENSGT00390000006293"/>
<comment type="function">
    <text evidence="4">Negative regulator of the heat shock response. Negatively affects HSF1 DNA-binding activity. May have a role in the suppression of the activation of the stress response during the aging process.</text>
</comment>
<dbReference type="Proteomes" id="UP000264820">
    <property type="component" value="Unplaced"/>
</dbReference>
<evidence type="ECO:0000256" key="6">
    <source>
        <dbReference type="ARBA" id="ARBA00039223"/>
    </source>
</evidence>
<sequence>MAETDPKTVQDFTNVVQTLLQQMQDKFQTMSDQIIGRNIHTRIDDLEKNIADLMTQAGVEENGAMPEKPKESQGSS</sequence>
<feature type="region of interest" description="Disordered" evidence="7">
    <location>
        <begin position="56"/>
        <end position="76"/>
    </location>
</feature>
<feature type="compositionally biased region" description="Basic and acidic residues" evidence="7">
    <location>
        <begin position="67"/>
        <end position="76"/>
    </location>
</feature>